<evidence type="ECO:0000256" key="1">
    <source>
        <dbReference type="SAM" id="MobiDB-lite"/>
    </source>
</evidence>
<organism evidence="2 3">
    <name type="scientific">Leishmania donovani</name>
    <dbReference type="NCBI Taxonomy" id="5661"/>
    <lineage>
        <taxon>Eukaryota</taxon>
        <taxon>Discoba</taxon>
        <taxon>Euglenozoa</taxon>
        <taxon>Kinetoplastea</taxon>
        <taxon>Metakinetoplastina</taxon>
        <taxon>Trypanosomatida</taxon>
        <taxon>Trypanosomatidae</taxon>
        <taxon>Leishmaniinae</taxon>
        <taxon>Leishmania</taxon>
    </lineage>
</organism>
<dbReference type="EMBL" id="RHLD01000023">
    <property type="protein sequence ID" value="TPP51385.1"/>
    <property type="molecule type" value="Genomic_DNA"/>
</dbReference>
<sequence>MEARAAARSQRDMRVTQNLSLRRRCMFLMDHEMWRVCALGDSGDAGPTAASAEQLRLSTLALLRTHSRQLEEVTEAGVEDIKAAVSGMTTALLSAPSRASRHAKASSAPTSTAAVPLSSATRSTARENVCWDRWEEALETLLAFLEEPRGTSSAQSPTSGWSTLKGDGNAGGGFSIASCETDLERAVRTLLCELVRHFYEAGRAYYAAKKDAERAAAHSKRSRDTPADGGNTGRCKMRVTWSVAAPIAPLLYDLYTE</sequence>
<evidence type="ECO:0000313" key="3">
    <source>
        <dbReference type="Proteomes" id="UP000318821"/>
    </source>
</evidence>
<dbReference type="VEuPathDB" id="TriTrypDB:LdCL_230009500"/>
<reference evidence="3" key="1">
    <citation type="submission" date="2019-02" db="EMBL/GenBank/DDBJ databases">
        <title>FDA dAtabase for Regulatory Grade micrObial Sequences (FDA-ARGOS): Supporting development and validation of Infectious Disease Dx tests.</title>
        <authorList>
            <person name="Duncan R."/>
            <person name="Fisher C."/>
            <person name="Tallon L."/>
            <person name="Sadzewicz L."/>
            <person name="Sengamalay N."/>
            <person name="Ott S."/>
            <person name="Godinez A."/>
            <person name="Nagaraj S."/>
            <person name="Vavikolanu K."/>
            <person name="Vyas G."/>
            <person name="Nadendla S."/>
            <person name="Aluvathingal J."/>
            <person name="Sichtig H."/>
        </authorList>
    </citation>
    <scope>NUCLEOTIDE SEQUENCE [LARGE SCALE GENOMIC DNA]</scope>
    <source>
        <strain evidence="3">FDAARGOS_360</strain>
    </source>
</reference>
<evidence type="ECO:0000313" key="2">
    <source>
        <dbReference type="EMBL" id="TPP51385.1"/>
    </source>
</evidence>
<feature type="compositionally biased region" description="Low complexity" evidence="1">
    <location>
        <begin position="105"/>
        <end position="119"/>
    </location>
</feature>
<feature type="region of interest" description="Disordered" evidence="1">
    <location>
        <begin position="97"/>
        <end position="119"/>
    </location>
</feature>
<dbReference type="AlphaFoldDB" id="A0A504XU97"/>
<dbReference type="Proteomes" id="UP000318821">
    <property type="component" value="Unassembled WGS sequence"/>
</dbReference>
<name>A0A504XU97_LEIDO</name>
<accession>A0A504XU97</accession>
<proteinExistence type="predicted"/>
<protein>
    <submittedName>
        <fullName evidence="2">Uncharacterized protein</fullName>
    </submittedName>
</protein>
<gene>
    <name evidence="2" type="ORF">CGC20_18385</name>
</gene>
<comment type="caution">
    <text evidence="2">The sequence shown here is derived from an EMBL/GenBank/DDBJ whole genome shotgun (WGS) entry which is preliminary data.</text>
</comment>